<dbReference type="Proteomes" id="UP000826656">
    <property type="component" value="Unassembled WGS sequence"/>
</dbReference>
<evidence type="ECO:0000313" key="2">
    <source>
        <dbReference type="EMBL" id="KAH0758843.1"/>
    </source>
</evidence>
<keyword evidence="3" id="KW-1185">Reference proteome</keyword>
<name>A0ABQ7V652_SOLTU</name>
<accession>A0ABQ7V652</accession>
<evidence type="ECO:0000313" key="3">
    <source>
        <dbReference type="Proteomes" id="UP000826656"/>
    </source>
</evidence>
<dbReference type="EMBL" id="JAIVGD010000015">
    <property type="protein sequence ID" value="KAH0758843.1"/>
    <property type="molecule type" value="Genomic_DNA"/>
</dbReference>
<feature type="region of interest" description="Disordered" evidence="1">
    <location>
        <begin position="57"/>
        <end position="90"/>
    </location>
</feature>
<evidence type="ECO:0000256" key="1">
    <source>
        <dbReference type="SAM" id="MobiDB-lite"/>
    </source>
</evidence>
<protein>
    <submittedName>
        <fullName evidence="2">Uncharacterized protein</fullName>
    </submittedName>
</protein>
<gene>
    <name evidence="2" type="ORF">KY290_022336</name>
</gene>
<reference evidence="2 3" key="1">
    <citation type="journal article" date="2021" name="bioRxiv">
        <title>Chromosome-scale and haplotype-resolved genome assembly of a tetraploid potato cultivar.</title>
        <authorList>
            <person name="Sun H."/>
            <person name="Jiao W.-B."/>
            <person name="Krause K."/>
            <person name="Campoy J.A."/>
            <person name="Goel M."/>
            <person name="Folz-Donahue K."/>
            <person name="Kukat C."/>
            <person name="Huettel B."/>
            <person name="Schneeberger K."/>
        </authorList>
    </citation>
    <scope>NUCLEOTIDE SEQUENCE [LARGE SCALE GENOMIC DNA]</scope>
    <source>
        <strain evidence="2">SolTubOtavaFocal</strain>
        <tissue evidence="2">Leaves</tissue>
    </source>
</reference>
<sequence length="161" mass="18115">MTEETRWKVTEDKLIRYEEILTDLLSSQQEARNTQVGIQGTLELILDKMGTLEKAPAGPNIGGGLLPSPAQDNRNRPQQPPILPPKWELPSFEGKEPKSLVLSRGLVTWIEFKEELISCFGDILVEDVVEEFNKLSQVGSVMNSLGDLRTLRLKCSFEILH</sequence>
<organism evidence="2 3">
    <name type="scientific">Solanum tuberosum</name>
    <name type="common">Potato</name>
    <dbReference type="NCBI Taxonomy" id="4113"/>
    <lineage>
        <taxon>Eukaryota</taxon>
        <taxon>Viridiplantae</taxon>
        <taxon>Streptophyta</taxon>
        <taxon>Embryophyta</taxon>
        <taxon>Tracheophyta</taxon>
        <taxon>Spermatophyta</taxon>
        <taxon>Magnoliopsida</taxon>
        <taxon>eudicotyledons</taxon>
        <taxon>Gunneridae</taxon>
        <taxon>Pentapetalae</taxon>
        <taxon>asterids</taxon>
        <taxon>lamiids</taxon>
        <taxon>Solanales</taxon>
        <taxon>Solanaceae</taxon>
        <taxon>Solanoideae</taxon>
        <taxon>Solaneae</taxon>
        <taxon>Solanum</taxon>
    </lineage>
</organism>
<proteinExistence type="predicted"/>
<comment type="caution">
    <text evidence="2">The sequence shown here is derived from an EMBL/GenBank/DDBJ whole genome shotgun (WGS) entry which is preliminary data.</text>
</comment>